<dbReference type="Pfam" id="PF13715">
    <property type="entry name" value="CarbopepD_reg_2"/>
    <property type="match status" value="1"/>
</dbReference>
<dbReference type="EMBL" id="QGDO01000002">
    <property type="protein sequence ID" value="PWJ43140.1"/>
    <property type="molecule type" value="Genomic_DNA"/>
</dbReference>
<keyword evidence="10" id="KW-1185">Reference proteome</keyword>
<keyword evidence="9" id="KW-0675">Receptor</keyword>
<evidence type="ECO:0000256" key="1">
    <source>
        <dbReference type="ARBA" id="ARBA00004571"/>
    </source>
</evidence>
<keyword evidence="5" id="KW-0732">Signal</keyword>
<dbReference type="InterPro" id="IPR012910">
    <property type="entry name" value="Plug_dom"/>
</dbReference>
<dbReference type="Gene3D" id="2.40.170.20">
    <property type="entry name" value="TonB-dependent receptor, beta-barrel domain"/>
    <property type="match status" value="1"/>
</dbReference>
<dbReference type="RefSeq" id="WP_109617440.1">
    <property type="nucleotide sequence ID" value="NZ_QGDO01000002.1"/>
</dbReference>
<dbReference type="AlphaFoldDB" id="A0A315ZCV8"/>
<dbReference type="InterPro" id="IPR032508">
    <property type="entry name" value="FecR_C"/>
</dbReference>
<keyword evidence="6" id="KW-0472">Membrane</keyword>
<keyword evidence="4" id="KW-0812">Transmembrane</keyword>
<dbReference type="GO" id="GO:0044718">
    <property type="term" value="P:siderophore transmembrane transport"/>
    <property type="evidence" value="ECO:0007669"/>
    <property type="project" value="TreeGrafter"/>
</dbReference>
<dbReference type="Gene3D" id="2.170.130.10">
    <property type="entry name" value="TonB-dependent receptor, plug domain"/>
    <property type="match status" value="1"/>
</dbReference>
<name>A0A315ZCV8_SEDFL</name>
<gene>
    <name evidence="9" type="ORF">BC781_102689</name>
</gene>
<evidence type="ECO:0000256" key="2">
    <source>
        <dbReference type="ARBA" id="ARBA00022448"/>
    </source>
</evidence>
<dbReference type="SUPFAM" id="SSF49464">
    <property type="entry name" value="Carboxypeptidase regulatory domain-like"/>
    <property type="match status" value="1"/>
</dbReference>
<protein>
    <submittedName>
        <fullName evidence="9">Outer membrane receptor protein involved in Fe transport</fullName>
    </submittedName>
</protein>
<dbReference type="Gene3D" id="3.55.50.30">
    <property type="match status" value="1"/>
</dbReference>
<dbReference type="PANTHER" id="PTHR30069:SF29">
    <property type="entry name" value="HEMOGLOBIN AND HEMOGLOBIN-HAPTOGLOBIN-BINDING PROTEIN 1-RELATED"/>
    <property type="match status" value="1"/>
</dbReference>
<dbReference type="Proteomes" id="UP000245535">
    <property type="component" value="Unassembled WGS sequence"/>
</dbReference>
<evidence type="ECO:0000256" key="3">
    <source>
        <dbReference type="ARBA" id="ARBA00022452"/>
    </source>
</evidence>
<dbReference type="InterPro" id="IPR008969">
    <property type="entry name" value="CarboxyPept-like_regulatory"/>
</dbReference>
<comment type="caution">
    <text evidence="9">The sequence shown here is derived from an EMBL/GenBank/DDBJ whole genome shotgun (WGS) entry which is preliminary data.</text>
</comment>
<evidence type="ECO:0000313" key="10">
    <source>
        <dbReference type="Proteomes" id="UP000245535"/>
    </source>
</evidence>
<reference evidence="9 10" key="1">
    <citation type="submission" date="2018-03" db="EMBL/GenBank/DDBJ databases">
        <title>Genomic Encyclopedia of Archaeal and Bacterial Type Strains, Phase II (KMG-II): from individual species to whole genera.</title>
        <authorList>
            <person name="Goeker M."/>
        </authorList>
    </citation>
    <scope>NUCLEOTIDE SEQUENCE [LARGE SCALE GENOMIC DNA]</scope>
    <source>
        <strain evidence="9 10">DSM 28229</strain>
    </source>
</reference>
<evidence type="ECO:0000256" key="7">
    <source>
        <dbReference type="ARBA" id="ARBA00023237"/>
    </source>
</evidence>
<dbReference type="InterPro" id="IPR037066">
    <property type="entry name" value="Plug_dom_sf"/>
</dbReference>
<evidence type="ECO:0000313" key="9">
    <source>
        <dbReference type="EMBL" id="PWJ43140.1"/>
    </source>
</evidence>
<dbReference type="SMART" id="SM00965">
    <property type="entry name" value="STN"/>
    <property type="match status" value="1"/>
</dbReference>
<evidence type="ECO:0000256" key="5">
    <source>
        <dbReference type="ARBA" id="ARBA00022729"/>
    </source>
</evidence>
<evidence type="ECO:0000256" key="4">
    <source>
        <dbReference type="ARBA" id="ARBA00022692"/>
    </source>
</evidence>
<dbReference type="GO" id="GO:0015344">
    <property type="term" value="F:siderophore uptake transmembrane transporter activity"/>
    <property type="evidence" value="ECO:0007669"/>
    <property type="project" value="TreeGrafter"/>
</dbReference>
<dbReference type="InterPro" id="IPR036942">
    <property type="entry name" value="Beta-barrel_TonB_sf"/>
</dbReference>
<keyword evidence="2" id="KW-0813">Transport</keyword>
<dbReference type="SUPFAM" id="SSF56935">
    <property type="entry name" value="Porins"/>
    <property type="match status" value="1"/>
</dbReference>
<dbReference type="PANTHER" id="PTHR30069">
    <property type="entry name" value="TONB-DEPENDENT OUTER MEMBRANE RECEPTOR"/>
    <property type="match status" value="1"/>
</dbReference>
<dbReference type="InterPro" id="IPR039426">
    <property type="entry name" value="TonB-dep_rcpt-like"/>
</dbReference>
<comment type="subcellular location">
    <subcellularLocation>
        <location evidence="1">Cell outer membrane</location>
        <topology evidence="1">Multi-pass membrane protein</topology>
    </subcellularLocation>
</comment>
<dbReference type="Pfam" id="PF07715">
    <property type="entry name" value="Plug"/>
    <property type="match status" value="1"/>
</dbReference>
<accession>A0A315ZCV8</accession>
<evidence type="ECO:0000259" key="8">
    <source>
        <dbReference type="SMART" id="SM00965"/>
    </source>
</evidence>
<dbReference type="Pfam" id="PF16344">
    <property type="entry name" value="FecR_C"/>
    <property type="match status" value="1"/>
</dbReference>
<sequence length="880" mass="100915">MVKRSRLNKLLFLYTLFFITTLVPFHMPKVYGQELLLITRKFDSEPLTEVLKQLSEEFGYYIAFDEDKLKELQVNADLSELSFENAITVILKDFKLTYQILDKKYVIVKEALSIPTPESKFQIQGSVIDAETGETLPYALITDLSTYKGGLTNEQGLFSMTLPEQADSLKISFLGYRLQVITREMYENEAVLDIRLKKETETLETLDVKRKKSLTSEVLSEEQSAMLVTNTVASELYSSQSNNLSYALQFLPGVSTQGGMSSAMQVRGGSSDQNLTLVDGFPLYQIGHYNNMFDLVNPVLGDSVKILKGGYDARYGNRVSSIVDVRLDVPSLTEVEGELGLQSLAFEGMISVPIIEGKLSLLWAGRKSHNLLPNTLYKDLYATSETNILYNENYASEDNSEAFRRAVFPNTSFYDTNLKLAYLHNTKNIFVFSSLFSEDEMSQRQSFSQRIPGQSNPNRIRTITIENKDNRTWNNQGASLEWTRLHHENAETKTYLSYGSSALSTDHFYNYNVNLLNNIIGIERDSAVHTHEEITDFGFHVDHKQQTALGLFELGGNWTYNQIDRISALEQSNTLLMSSNTLGTYAQLSASHKKLSYKLGARVWYYEPTQKTYFAPRASLRIEPTDAFALKFAGGRYFQFIHQISDPLSKDYQWLLVDDIGIPVQVSDHLIGGFSFKKGGSTWDVEVYQKKSKGDISQLTLRNPQYRDGLKGEGLSQGLDTFYEYTQQAWKIYASYAFNKYTGFFSNQREEQKTSHILQLAGMYQFRKVKFGLTWLWNNTNYEFIGFSKKQTDKYPLLRIVQEPFNIPVYHRLDFSAQYDFRLNDKFDAELGLVIYDLYNKQNLQETQITGFRYDGRIQYVLTDLYQTGFLPNLTFKVKF</sequence>
<keyword evidence="3" id="KW-1134">Transmembrane beta strand</keyword>
<dbReference type="GO" id="GO:0009279">
    <property type="term" value="C:cell outer membrane"/>
    <property type="evidence" value="ECO:0007669"/>
    <property type="project" value="UniProtKB-SubCell"/>
</dbReference>
<dbReference type="InterPro" id="IPR011662">
    <property type="entry name" value="Secretin/TonB_short_N"/>
</dbReference>
<evidence type="ECO:0000256" key="6">
    <source>
        <dbReference type="ARBA" id="ARBA00023136"/>
    </source>
</evidence>
<dbReference type="OrthoDB" id="1111684at2"/>
<feature type="domain" description="Secretin/TonB short N-terminal" evidence="8">
    <location>
        <begin position="60"/>
        <end position="110"/>
    </location>
</feature>
<organism evidence="9 10">
    <name type="scientific">Sediminitomix flava</name>
    <dbReference type="NCBI Taxonomy" id="379075"/>
    <lineage>
        <taxon>Bacteria</taxon>
        <taxon>Pseudomonadati</taxon>
        <taxon>Bacteroidota</taxon>
        <taxon>Cytophagia</taxon>
        <taxon>Cytophagales</taxon>
        <taxon>Flammeovirgaceae</taxon>
        <taxon>Sediminitomix</taxon>
    </lineage>
</organism>
<keyword evidence="7" id="KW-0998">Cell outer membrane</keyword>
<proteinExistence type="predicted"/>